<protein>
    <submittedName>
        <fullName evidence="12">NPSR1-like protein</fullName>
    </submittedName>
</protein>
<evidence type="ECO:0000256" key="7">
    <source>
        <dbReference type="ARBA" id="ARBA00023224"/>
    </source>
</evidence>
<sequence>MNAQTKALTQFAVLNGTVTNTSSDIDEFAIIETVNQQQFQFQLPAIIYTIILMVIGTPGNTIVLYVYFFKWRKSTSRMFILFLTSLDLVNCITTLPMEIFMMRYSVMLDMPWLCKISRFSTYTMNSSSAAILVAIAVDRYRRICRPHGPQFSAKASKYISICCIALALCLTWPSFLFYGTRRVKLGKVEGKACLLENKFDDSIYPNVYFVVMMASTVVIFTTLSVLYYFVGIQVCRHRTMRLKRKRKQKAAQNLVIREPTVSKNDTLLQDSDSKEVRKNTTEQSENRDSDAYQTETLIEHQSQNHKELLPLPVGTSNNDLSVVTLDESTVNGDGGRLTVRSTPEVQRKSKCGQEKQRLNKNGFTKKKMCLRDSLSKSTGSQCIHLRVRIGRSTLMLFLITLAYIVSFLPFYVIAIIRQTDSTFVSRMDGAGYMVYHVCLRSYLLSSAINPIIYSFCNSQFRIFCFNMIKKQKRLSDIHVK</sequence>
<evidence type="ECO:0000313" key="13">
    <source>
        <dbReference type="Proteomes" id="UP001164746"/>
    </source>
</evidence>
<proteinExistence type="inferred from homology"/>
<dbReference type="InterPro" id="IPR017452">
    <property type="entry name" value="GPCR_Rhodpsn_7TM"/>
</dbReference>
<dbReference type="PANTHER" id="PTHR24238:SF47">
    <property type="entry name" value="ECDYSTEROIDS_DOPAMINE RECEPTOR-RELATED"/>
    <property type="match status" value="1"/>
</dbReference>
<accession>A0ABY7FFB5</accession>
<feature type="transmembrane region" description="Helical" evidence="10">
    <location>
        <begin position="45"/>
        <end position="67"/>
    </location>
</feature>
<feature type="transmembrane region" description="Helical" evidence="10">
    <location>
        <begin position="119"/>
        <end position="137"/>
    </location>
</feature>
<keyword evidence="5 10" id="KW-0472">Membrane</keyword>
<evidence type="ECO:0000313" key="12">
    <source>
        <dbReference type="EMBL" id="WAR20282.1"/>
    </source>
</evidence>
<feature type="region of interest" description="Disordered" evidence="9">
    <location>
        <begin position="266"/>
        <end position="292"/>
    </location>
</feature>
<feature type="transmembrane region" description="Helical" evidence="10">
    <location>
        <begin position="158"/>
        <end position="178"/>
    </location>
</feature>
<dbReference type="Pfam" id="PF00001">
    <property type="entry name" value="7tm_1"/>
    <property type="match status" value="1"/>
</dbReference>
<gene>
    <name evidence="12" type="ORF">MAR_002120</name>
</gene>
<keyword evidence="2 8" id="KW-0812">Transmembrane</keyword>
<dbReference type="PROSITE" id="PS00237">
    <property type="entry name" value="G_PROTEIN_RECEP_F1_1"/>
    <property type="match status" value="1"/>
</dbReference>
<dbReference type="EMBL" id="CP111022">
    <property type="protein sequence ID" value="WAR20282.1"/>
    <property type="molecule type" value="Genomic_DNA"/>
</dbReference>
<dbReference type="Proteomes" id="UP001164746">
    <property type="component" value="Chromosome 11"/>
</dbReference>
<keyword evidence="4 8" id="KW-0297">G-protein coupled receptor</keyword>
<feature type="transmembrane region" description="Helical" evidence="10">
    <location>
        <begin position="207"/>
        <end position="235"/>
    </location>
</feature>
<dbReference type="PROSITE" id="PS50262">
    <property type="entry name" value="G_PROTEIN_RECEP_F1_2"/>
    <property type="match status" value="1"/>
</dbReference>
<evidence type="ECO:0000256" key="10">
    <source>
        <dbReference type="SAM" id="Phobius"/>
    </source>
</evidence>
<dbReference type="InterPro" id="IPR000276">
    <property type="entry name" value="GPCR_Rhodpsn"/>
</dbReference>
<dbReference type="PANTHER" id="PTHR24238">
    <property type="entry name" value="G-PROTEIN COUPLED RECEPTOR"/>
    <property type="match status" value="1"/>
</dbReference>
<evidence type="ECO:0000256" key="4">
    <source>
        <dbReference type="ARBA" id="ARBA00023040"/>
    </source>
</evidence>
<feature type="transmembrane region" description="Helical" evidence="10">
    <location>
        <begin position="79"/>
        <end position="99"/>
    </location>
</feature>
<name>A0ABY7FFB5_MYAAR</name>
<keyword evidence="7 8" id="KW-0807">Transducer</keyword>
<reference evidence="12" key="1">
    <citation type="submission" date="2022-11" db="EMBL/GenBank/DDBJ databases">
        <title>Centuries of genome instability and evolution in soft-shell clam transmissible cancer (bioRxiv).</title>
        <authorList>
            <person name="Hart S.F.M."/>
            <person name="Yonemitsu M.A."/>
            <person name="Giersch R.M."/>
            <person name="Beal B.F."/>
            <person name="Arriagada G."/>
            <person name="Davis B.W."/>
            <person name="Ostrander E.A."/>
            <person name="Goff S.P."/>
            <person name="Metzger M.J."/>
        </authorList>
    </citation>
    <scope>NUCLEOTIDE SEQUENCE</scope>
    <source>
        <strain evidence="12">MELC-2E11</strain>
        <tissue evidence="12">Siphon/mantle</tissue>
    </source>
</reference>
<dbReference type="PRINTS" id="PR00237">
    <property type="entry name" value="GPCRRHODOPSN"/>
</dbReference>
<evidence type="ECO:0000256" key="1">
    <source>
        <dbReference type="ARBA" id="ARBA00004141"/>
    </source>
</evidence>
<keyword evidence="6 8" id="KW-0675">Receptor</keyword>
<evidence type="ECO:0000256" key="9">
    <source>
        <dbReference type="SAM" id="MobiDB-lite"/>
    </source>
</evidence>
<keyword evidence="13" id="KW-1185">Reference proteome</keyword>
<evidence type="ECO:0000256" key="6">
    <source>
        <dbReference type="ARBA" id="ARBA00023170"/>
    </source>
</evidence>
<dbReference type="SUPFAM" id="SSF81321">
    <property type="entry name" value="Family A G protein-coupled receptor-like"/>
    <property type="match status" value="1"/>
</dbReference>
<feature type="domain" description="G-protein coupled receptors family 1 profile" evidence="11">
    <location>
        <begin position="59"/>
        <end position="453"/>
    </location>
</feature>
<feature type="compositionally biased region" description="Basic and acidic residues" evidence="9">
    <location>
        <begin position="271"/>
        <end position="290"/>
    </location>
</feature>
<evidence type="ECO:0000256" key="2">
    <source>
        <dbReference type="ARBA" id="ARBA00022692"/>
    </source>
</evidence>
<dbReference type="Gene3D" id="1.20.1070.10">
    <property type="entry name" value="Rhodopsin 7-helix transmembrane proteins"/>
    <property type="match status" value="2"/>
</dbReference>
<evidence type="ECO:0000259" key="11">
    <source>
        <dbReference type="PROSITE" id="PS50262"/>
    </source>
</evidence>
<comment type="similarity">
    <text evidence="8">Belongs to the G-protein coupled receptor 1 family.</text>
</comment>
<evidence type="ECO:0000256" key="3">
    <source>
        <dbReference type="ARBA" id="ARBA00022989"/>
    </source>
</evidence>
<evidence type="ECO:0000256" key="5">
    <source>
        <dbReference type="ARBA" id="ARBA00023136"/>
    </source>
</evidence>
<comment type="subcellular location">
    <subcellularLocation>
        <location evidence="1">Membrane</location>
        <topology evidence="1">Multi-pass membrane protein</topology>
    </subcellularLocation>
</comment>
<dbReference type="CDD" id="cd00637">
    <property type="entry name" value="7tm_classA_rhodopsin-like"/>
    <property type="match status" value="1"/>
</dbReference>
<organism evidence="12 13">
    <name type="scientific">Mya arenaria</name>
    <name type="common">Soft-shell clam</name>
    <dbReference type="NCBI Taxonomy" id="6604"/>
    <lineage>
        <taxon>Eukaryota</taxon>
        <taxon>Metazoa</taxon>
        <taxon>Spiralia</taxon>
        <taxon>Lophotrochozoa</taxon>
        <taxon>Mollusca</taxon>
        <taxon>Bivalvia</taxon>
        <taxon>Autobranchia</taxon>
        <taxon>Heteroconchia</taxon>
        <taxon>Euheterodonta</taxon>
        <taxon>Imparidentia</taxon>
        <taxon>Neoheterodontei</taxon>
        <taxon>Myida</taxon>
        <taxon>Myoidea</taxon>
        <taxon>Myidae</taxon>
        <taxon>Mya</taxon>
    </lineage>
</organism>
<feature type="transmembrane region" description="Helical" evidence="10">
    <location>
        <begin position="442"/>
        <end position="464"/>
    </location>
</feature>
<evidence type="ECO:0000256" key="8">
    <source>
        <dbReference type="RuleBase" id="RU000688"/>
    </source>
</evidence>
<keyword evidence="3 10" id="KW-1133">Transmembrane helix</keyword>
<feature type="transmembrane region" description="Helical" evidence="10">
    <location>
        <begin position="394"/>
        <end position="416"/>
    </location>
</feature>